<organism evidence="1 2">
    <name type="scientific">Parageobacillus toebii</name>
    <dbReference type="NCBI Taxonomy" id="153151"/>
    <lineage>
        <taxon>Bacteria</taxon>
        <taxon>Bacillati</taxon>
        <taxon>Bacillota</taxon>
        <taxon>Bacilli</taxon>
        <taxon>Bacillales</taxon>
        <taxon>Anoxybacillaceae</taxon>
        <taxon>Parageobacillus</taxon>
    </lineage>
</organism>
<dbReference type="EMBL" id="LQYW01000045">
    <property type="protein sequence ID" value="KYD30809.1"/>
    <property type="molecule type" value="Genomic_DNA"/>
</dbReference>
<name>A0A150N284_9BACL</name>
<gene>
    <name evidence="1" type="ORF">B4110_2762</name>
</gene>
<dbReference type="AlphaFoldDB" id="A0A150N284"/>
<comment type="caution">
    <text evidence="1">The sequence shown here is derived from an EMBL/GenBank/DDBJ whole genome shotgun (WGS) entry which is preliminary data.</text>
</comment>
<dbReference type="Proteomes" id="UP000075324">
    <property type="component" value="Unassembled WGS sequence"/>
</dbReference>
<reference evidence="1 2" key="1">
    <citation type="submission" date="2016-01" db="EMBL/GenBank/DDBJ databases">
        <title>Draft Genome Sequences of Seven Thermophilic Sporeformers Isolated from Foods.</title>
        <authorList>
            <person name="Berendsen E.M."/>
            <person name="Wells-Bennik M.H."/>
            <person name="Krawcyk A.O."/>
            <person name="De Jong A."/>
            <person name="Holsappel S."/>
            <person name="Eijlander R.T."/>
            <person name="Kuipers O.P."/>
        </authorList>
    </citation>
    <scope>NUCLEOTIDE SEQUENCE [LARGE SCALE GENOMIC DNA]</scope>
    <source>
        <strain evidence="1 2">B4110</strain>
    </source>
</reference>
<evidence type="ECO:0000313" key="2">
    <source>
        <dbReference type="Proteomes" id="UP000075324"/>
    </source>
</evidence>
<proteinExistence type="predicted"/>
<sequence>MVDFSKTGYCGVMLLIHENILTEEMTKSKRDVTLAKG</sequence>
<protein>
    <submittedName>
        <fullName evidence="1">Uncharacterized protein</fullName>
    </submittedName>
</protein>
<evidence type="ECO:0000313" key="1">
    <source>
        <dbReference type="EMBL" id="KYD30809.1"/>
    </source>
</evidence>
<accession>A0A150N284</accession>